<protein>
    <submittedName>
        <fullName evidence="2">PilZ domain-containing protein</fullName>
    </submittedName>
</protein>
<dbReference type="GO" id="GO:0035438">
    <property type="term" value="F:cyclic-di-GMP binding"/>
    <property type="evidence" value="ECO:0007669"/>
    <property type="project" value="InterPro"/>
</dbReference>
<dbReference type="Gene3D" id="2.40.10.220">
    <property type="entry name" value="predicted glycosyltransferase like domains"/>
    <property type="match status" value="1"/>
</dbReference>
<sequence length="224" mass="26130">MSVFNLMSKVELITENGEITFGLIQDLVENRLYVSISPDDREFKLLKQDDKIKCIVYDKARILGFDGVILNRIAGDMPIYEILSYENFEIIQRREYVRVKTSLPFIYTDNKQLTKLNFNDYSQVTKAFEKIKEFSKDGIILDLSGGGLKFASEESIQVGMILVFVLELLDDIFMLKGEVVHKNIKTSSNKTVYNYGMKFIEINEKNREKIIRHVFKIMRKNKIK</sequence>
<reference evidence="2" key="1">
    <citation type="submission" date="2020-08" db="EMBL/GenBank/DDBJ databases">
        <title>Genome public.</title>
        <authorList>
            <person name="Liu C."/>
            <person name="Sun Q."/>
        </authorList>
    </citation>
    <scope>NUCLEOTIDE SEQUENCE</scope>
    <source>
        <strain evidence="2">BX21</strain>
    </source>
</reference>
<keyword evidence="3" id="KW-1185">Reference proteome</keyword>
<comment type="caution">
    <text evidence="2">The sequence shown here is derived from an EMBL/GenBank/DDBJ whole genome shotgun (WGS) entry which is preliminary data.</text>
</comment>
<organism evidence="2 3">
    <name type="scientific">Paratissierella segnis</name>
    <dbReference type="NCBI Taxonomy" id="2763679"/>
    <lineage>
        <taxon>Bacteria</taxon>
        <taxon>Bacillati</taxon>
        <taxon>Bacillota</taxon>
        <taxon>Tissierellia</taxon>
        <taxon>Tissierellales</taxon>
        <taxon>Tissierellaceae</taxon>
        <taxon>Paratissierella</taxon>
    </lineage>
</organism>
<dbReference type="Pfam" id="PF07238">
    <property type="entry name" value="PilZ"/>
    <property type="match status" value="1"/>
</dbReference>
<name>A0A926IKC7_9FIRM</name>
<accession>A0A926IKC7</accession>
<evidence type="ECO:0000313" key="2">
    <source>
        <dbReference type="EMBL" id="MBC8588346.1"/>
    </source>
</evidence>
<feature type="domain" description="PilZ" evidence="1">
    <location>
        <begin position="92"/>
        <end position="215"/>
    </location>
</feature>
<evidence type="ECO:0000313" key="3">
    <source>
        <dbReference type="Proteomes" id="UP000601171"/>
    </source>
</evidence>
<gene>
    <name evidence="2" type="ORF">H8707_08840</name>
</gene>
<dbReference type="AlphaFoldDB" id="A0A926IKC7"/>
<dbReference type="SUPFAM" id="SSF141371">
    <property type="entry name" value="PilZ domain-like"/>
    <property type="match status" value="1"/>
</dbReference>
<dbReference type="InterPro" id="IPR009875">
    <property type="entry name" value="PilZ_domain"/>
</dbReference>
<proteinExistence type="predicted"/>
<evidence type="ECO:0000259" key="1">
    <source>
        <dbReference type="Pfam" id="PF07238"/>
    </source>
</evidence>
<dbReference type="EMBL" id="JACRTG010000018">
    <property type="protein sequence ID" value="MBC8588346.1"/>
    <property type="molecule type" value="Genomic_DNA"/>
</dbReference>
<dbReference type="Proteomes" id="UP000601171">
    <property type="component" value="Unassembled WGS sequence"/>
</dbReference>